<name>A0A4Y3KAK6_CELUD</name>
<feature type="transmembrane region" description="Helical" evidence="2">
    <location>
        <begin position="279"/>
        <end position="301"/>
    </location>
</feature>
<dbReference type="RefSeq" id="WP_141318360.1">
    <property type="nucleotide sequence ID" value="NZ_BJLP01000004.1"/>
</dbReference>
<accession>A0A4Y3KAK6</accession>
<keyword evidence="2" id="KW-1133">Transmembrane helix</keyword>
<sequence>MLPRAAAATALPIVTGLLLVASSSGAWAGTSDGPVPYAVTAEGLTLAPGDTFANHDHVNVQYTHHGRTGSANLHIEGTRSTGGLIGKSAVRWDTVGIPANSCITWVQVSKYEEHFGEGGQKPVCSTTCRPTPQPSSPPQPSPSPQPTSYPTYPPRPTPTPKPTVTPTPPVEEPTPGPTVPPLPPVEEPLPSPEPSVEAPTPTPTAEETTPAPTPGESTPPSDDVTPTPVPSLSSPVAPGDDEEVVVAGPSPTPSYPSAVLADENPDDTPPLASTGSDSLVPGLAAGLGALAAGAGLLAVRARKGYRPAHRR</sequence>
<feature type="compositionally biased region" description="Pro residues" evidence="1">
    <location>
        <begin position="131"/>
        <end position="193"/>
    </location>
</feature>
<feature type="signal peptide" evidence="3">
    <location>
        <begin position="1"/>
        <end position="28"/>
    </location>
</feature>
<evidence type="ECO:0000256" key="1">
    <source>
        <dbReference type="SAM" id="MobiDB-lite"/>
    </source>
</evidence>
<evidence type="ECO:0000313" key="4">
    <source>
        <dbReference type="EMBL" id="GEA79998.1"/>
    </source>
</evidence>
<dbReference type="AlphaFoldDB" id="A0A4Y3KAK6"/>
<feature type="region of interest" description="Disordered" evidence="1">
    <location>
        <begin position="116"/>
        <end position="280"/>
    </location>
</feature>
<reference evidence="4 5" key="1">
    <citation type="submission" date="2019-06" db="EMBL/GenBank/DDBJ databases">
        <title>Whole genome shotgun sequence of Cellulomonas uda NBRC 3747.</title>
        <authorList>
            <person name="Hosoyama A."/>
            <person name="Uohara A."/>
            <person name="Ohji S."/>
            <person name="Ichikawa N."/>
        </authorList>
    </citation>
    <scope>NUCLEOTIDE SEQUENCE [LARGE SCALE GENOMIC DNA]</scope>
    <source>
        <strain evidence="4 5">NBRC 3747</strain>
    </source>
</reference>
<evidence type="ECO:0000256" key="2">
    <source>
        <dbReference type="SAM" id="Phobius"/>
    </source>
</evidence>
<comment type="caution">
    <text evidence="4">The sequence shown here is derived from an EMBL/GenBank/DDBJ whole genome shotgun (WGS) entry which is preliminary data.</text>
</comment>
<keyword evidence="5" id="KW-1185">Reference proteome</keyword>
<dbReference type="PRINTS" id="PR01217">
    <property type="entry name" value="PRICHEXTENSN"/>
</dbReference>
<evidence type="ECO:0008006" key="6">
    <source>
        <dbReference type="Google" id="ProtNLM"/>
    </source>
</evidence>
<protein>
    <recommendedName>
        <fullName evidence="6">Gram-positive cocci surface proteins LPxTG domain-containing protein</fullName>
    </recommendedName>
</protein>
<evidence type="ECO:0000313" key="5">
    <source>
        <dbReference type="Proteomes" id="UP000315842"/>
    </source>
</evidence>
<dbReference type="Proteomes" id="UP000315842">
    <property type="component" value="Unassembled WGS sequence"/>
</dbReference>
<keyword evidence="3" id="KW-0732">Signal</keyword>
<feature type="compositionally biased region" description="Low complexity" evidence="1">
    <location>
        <begin position="194"/>
        <end position="238"/>
    </location>
</feature>
<dbReference type="NCBIfam" id="TIGR01167">
    <property type="entry name" value="LPXTG_anchor"/>
    <property type="match status" value="1"/>
</dbReference>
<evidence type="ECO:0000256" key="3">
    <source>
        <dbReference type="SAM" id="SignalP"/>
    </source>
</evidence>
<keyword evidence="2" id="KW-0472">Membrane</keyword>
<keyword evidence="2" id="KW-0812">Transmembrane</keyword>
<organism evidence="4 5">
    <name type="scientific">Cellulomonas uda</name>
    <dbReference type="NCBI Taxonomy" id="1714"/>
    <lineage>
        <taxon>Bacteria</taxon>
        <taxon>Bacillati</taxon>
        <taxon>Actinomycetota</taxon>
        <taxon>Actinomycetes</taxon>
        <taxon>Micrococcales</taxon>
        <taxon>Cellulomonadaceae</taxon>
        <taxon>Cellulomonas</taxon>
    </lineage>
</organism>
<dbReference type="EMBL" id="BJLP01000004">
    <property type="protein sequence ID" value="GEA79998.1"/>
    <property type="molecule type" value="Genomic_DNA"/>
</dbReference>
<proteinExistence type="predicted"/>
<gene>
    <name evidence="4" type="ORF">CUD01_04420</name>
</gene>
<feature type="chain" id="PRO_5021485678" description="Gram-positive cocci surface proteins LPxTG domain-containing protein" evidence="3">
    <location>
        <begin position="29"/>
        <end position="311"/>
    </location>
</feature>